<dbReference type="InterPro" id="IPR036390">
    <property type="entry name" value="WH_DNA-bd_sf"/>
</dbReference>
<dbReference type="AlphaFoldDB" id="A0AAE3VJE2"/>
<dbReference type="PANTHER" id="PTHR30136:SF35">
    <property type="entry name" value="HTH-TYPE TRANSCRIPTIONAL REGULATOR RV1719"/>
    <property type="match status" value="1"/>
</dbReference>
<keyword evidence="2 6" id="KW-0238">DNA-binding</keyword>
<keyword evidence="1" id="KW-0805">Transcription regulation</keyword>
<dbReference type="GO" id="GO:0003677">
    <property type="term" value="F:DNA binding"/>
    <property type="evidence" value="ECO:0007669"/>
    <property type="project" value="UniProtKB-KW"/>
</dbReference>
<dbReference type="PROSITE" id="PS51078">
    <property type="entry name" value="ICLR_ED"/>
    <property type="match status" value="1"/>
</dbReference>
<protein>
    <submittedName>
        <fullName evidence="6">DNA-binding IclR family transcriptional regulator</fullName>
    </submittedName>
</protein>
<evidence type="ECO:0000256" key="3">
    <source>
        <dbReference type="ARBA" id="ARBA00023163"/>
    </source>
</evidence>
<dbReference type="SUPFAM" id="SSF55781">
    <property type="entry name" value="GAF domain-like"/>
    <property type="match status" value="1"/>
</dbReference>
<dbReference type="EMBL" id="JAUSVL010000001">
    <property type="protein sequence ID" value="MDQ0291558.1"/>
    <property type="molecule type" value="Genomic_DNA"/>
</dbReference>
<dbReference type="Gene3D" id="1.10.10.10">
    <property type="entry name" value="Winged helix-like DNA-binding domain superfamily/Winged helix DNA-binding domain"/>
    <property type="match status" value="1"/>
</dbReference>
<dbReference type="InterPro" id="IPR005471">
    <property type="entry name" value="Tscrpt_reg_IclR_N"/>
</dbReference>
<keyword evidence="3" id="KW-0804">Transcription</keyword>
<dbReference type="Proteomes" id="UP001238163">
    <property type="component" value="Unassembled WGS sequence"/>
</dbReference>
<dbReference type="InterPro" id="IPR050707">
    <property type="entry name" value="HTH_MetabolicPath_Reg"/>
</dbReference>
<proteinExistence type="predicted"/>
<dbReference type="Gene3D" id="3.30.450.40">
    <property type="match status" value="1"/>
</dbReference>
<dbReference type="InterPro" id="IPR014757">
    <property type="entry name" value="Tscrpt_reg_IclR_C"/>
</dbReference>
<dbReference type="InterPro" id="IPR029016">
    <property type="entry name" value="GAF-like_dom_sf"/>
</dbReference>
<keyword evidence="7" id="KW-1185">Reference proteome</keyword>
<evidence type="ECO:0000256" key="1">
    <source>
        <dbReference type="ARBA" id="ARBA00023015"/>
    </source>
</evidence>
<dbReference type="SMART" id="SM00346">
    <property type="entry name" value="HTH_ICLR"/>
    <property type="match status" value="1"/>
</dbReference>
<evidence type="ECO:0000313" key="7">
    <source>
        <dbReference type="Proteomes" id="UP001238163"/>
    </source>
</evidence>
<dbReference type="InterPro" id="IPR036388">
    <property type="entry name" value="WH-like_DNA-bd_sf"/>
</dbReference>
<evidence type="ECO:0000259" key="5">
    <source>
        <dbReference type="PROSITE" id="PS51078"/>
    </source>
</evidence>
<feature type="domain" description="IclR-ED" evidence="5">
    <location>
        <begin position="66"/>
        <end position="245"/>
    </location>
</feature>
<dbReference type="GO" id="GO:0003700">
    <property type="term" value="F:DNA-binding transcription factor activity"/>
    <property type="evidence" value="ECO:0007669"/>
    <property type="project" value="TreeGrafter"/>
</dbReference>
<dbReference type="PANTHER" id="PTHR30136">
    <property type="entry name" value="HELIX-TURN-HELIX TRANSCRIPTIONAL REGULATOR, ICLR FAMILY"/>
    <property type="match status" value="1"/>
</dbReference>
<dbReference type="GO" id="GO:0045892">
    <property type="term" value="P:negative regulation of DNA-templated transcription"/>
    <property type="evidence" value="ECO:0007669"/>
    <property type="project" value="TreeGrafter"/>
</dbReference>
<accession>A0AAE3VJE2</accession>
<gene>
    <name evidence="6" type="ORF">J3R75_003665</name>
</gene>
<feature type="domain" description="HTH iclR-type" evidence="4">
    <location>
        <begin position="6"/>
        <end position="65"/>
    </location>
</feature>
<name>A0AAE3VJE2_9BACT</name>
<evidence type="ECO:0000259" key="4">
    <source>
        <dbReference type="PROSITE" id="PS51077"/>
    </source>
</evidence>
<evidence type="ECO:0000313" key="6">
    <source>
        <dbReference type="EMBL" id="MDQ0291558.1"/>
    </source>
</evidence>
<evidence type="ECO:0000256" key="2">
    <source>
        <dbReference type="ARBA" id="ARBA00023125"/>
    </source>
</evidence>
<sequence length="245" mass="26127">MSSSPIQSVEHAFRLLDLLAHGGANLSSLSQSLGLSAPGTLKIVKTLESLGMICQGADKRYELSVGCGKYARAYCAQHPLRELARPVLERLSLLVNDRVVLSVLQGSLQSTLLVIDPRQGLRHPELEIPHGPHPSLQLATGRVLLANAPWECALEQLALYPAAYLPADIRDEEGLKALLAAVRREGFALVPTSQLQVTYLAVPVHSHGGAVVAALGMHITAPKNIDDSLALARQAAAELANVMVP</sequence>
<dbReference type="Pfam" id="PF09339">
    <property type="entry name" value="HTH_IclR"/>
    <property type="match status" value="1"/>
</dbReference>
<comment type="caution">
    <text evidence="6">The sequence shown here is derived from an EMBL/GenBank/DDBJ whole genome shotgun (WGS) entry which is preliminary data.</text>
</comment>
<reference evidence="6" key="1">
    <citation type="submission" date="2023-07" db="EMBL/GenBank/DDBJ databases">
        <title>Genomic Encyclopedia of Type Strains, Phase IV (KMG-IV): sequencing the most valuable type-strain genomes for metagenomic binning, comparative biology and taxonomic classification.</title>
        <authorList>
            <person name="Goeker M."/>
        </authorList>
    </citation>
    <scope>NUCLEOTIDE SEQUENCE</scope>
    <source>
        <strain evidence="6">DSM 24202</strain>
    </source>
</reference>
<dbReference type="Pfam" id="PF01614">
    <property type="entry name" value="IclR_C"/>
    <property type="match status" value="1"/>
</dbReference>
<dbReference type="RefSeq" id="WP_307264514.1">
    <property type="nucleotide sequence ID" value="NZ_JAUSVL010000001.1"/>
</dbReference>
<dbReference type="SUPFAM" id="SSF46785">
    <property type="entry name" value="Winged helix' DNA-binding domain"/>
    <property type="match status" value="1"/>
</dbReference>
<dbReference type="PROSITE" id="PS51077">
    <property type="entry name" value="HTH_ICLR"/>
    <property type="match status" value="1"/>
</dbReference>
<organism evidence="6 7">
    <name type="scientific">Oligosphaera ethanolica</name>
    <dbReference type="NCBI Taxonomy" id="760260"/>
    <lineage>
        <taxon>Bacteria</taxon>
        <taxon>Pseudomonadati</taxon>
        <taxon>Lentisphaerota</taxon>
        <taxon>Oligosphaeria</taxon>
        <taxon>Oligosphaerales</taxon>
        <taxon>Oligosphaeraceae</taxon>
        <taxon>Oligosphaera</taxon>
    </lineage>
</organism>